<evidence type="ECO:0000256" key="1">
    <source>
        <dbReference type="SAM" id="MobiDB-lite"/>
    </source>
</evidence>
<organism evidence="3 4">
    <name type="scientific">Hirsutella rhossiliensis</name>
    <dbReference type="NCBI Taxonomy" id="111463"/>
    <lineage>
        <taxon>Eukaryota</taxon>
        <taxon>Fungi</taxon>
        <taxon>Dikarya</taxon>
        <taxon>Ascomycota</taxon>
        <taxon>Pezizomycotina</taxon>
        <taxon>Sordariomycetes</taxon>
        <taxon>Hypocreomycetidae</taxon>
        <taxon>Hypocreales</taxon>
        <taxon>Ophiocordycipitaceae</taxon>
        <taxon>Hirsutella</taxon>
    </lineage>
</organism>
<dbReference type="Pfam" id="PF10338">
    <property type="entry name" value="YBL028C_N"/>
    <property type="match status" value="1"/>
</dbReference>
<dbReference type="OrthoDB" id="4087970at2759"/>
<feature type="compositionally biased region" description="Basic residues" evidence="1">
    <location>
        <begin position="86"/>
        <end position="98"/>
    </location>
</feature>
<reference evidence="3" key="1">
    <citation type="submission" date="2021-09" db="EMBL/GenBank/DDBJ databases">
        <title>A high-quality genome of the endoparasitic fungus Hirsutella rhossiliensis with a comparison of Hirsutella genomes reveals transposable elements contributing to genome size variation.</title>
        <authorList>
            <person name="Lin R."/>
            <person name="Jiao Y."/>
            <person name="Sun X."/>
            <person name="Ling J."/>
            <person name="Xie B."/>
            <person name="Cheng X."/>
        </authorList>
    </citation>
    <scope>NUCLEOTIDE SEQUENCE</scope>
    <source>
        <strain evidence="3">HR02</strain>
    </source>
</reference>
<dbReference type="Proteomes" id="UP000824596">
    <property type="component" value="Unassembled WGS sequence"/>
</dbReference>
<evidence type="ECO:0000313" key="4">
    <source>
        <dbReference type="Proteomes" id="UP000824596"/>
    </source>
</evidence>
<feature type="compositionally biased region" description="Acidic residues" evidence="1">
    <location>
        <begin position="57"/>
        <end position="74"/>
    </location>
</feature>
<comment type="caution">
    <text evidence="3">The sequence shown here is derived from an EMBL/GenBank/DDBJ whole genome shotgun (WGS) entry which is preliminary data.</text>
</comment>
<dbReference type="GO" id="GO:0030687">
    <property type="term" value="C:preribosome, large subunit precursor"/>
    <property type="evidence" value="ECO:0007669"/>
    <property type="project" value="TreeGrafter"/>
</dbReference>
<keyword evidence="4" id="KW-1185">Reference proteome</keyword>
<sequence>MAKSSRSSSKKQNNRRKAATVFGPAELARDERLSAKLLDLAKQPKPKASLRDVAMEINDDDANEAEADVDDNVMEVDSKEPSKASTGKKRVEKRKPKKSSVVFKKYSDRLAAKRRNKTKDPQ</sequence>
<accession>A0A9P8MTC5</accession>
<dbReference type="GeneID" id="68358194"/>
<dbReference type="PANTHER" id="PTHR28219:SF1">
    <property type="entry name" value="UPF0642 PROTEIN YBL028C"/>
    <property type="match status" value="1"/>
</dbReference>
<feature type="region of interest" description="Disordered" evidence="1">
    <location>
        <begin position="56"/>
        <end position="122"/>
    </location>
</feature>
<name>A0A9P8MTC5_9HYPO</name>
<gene>
    <name evidence="3" type="ORF">HRG_09065</name>
</gene>
<feature type="compositionally biased region" description="Basic residues" evidence="1">
    <location>
        <begin position="112"/>
        <end position="122"/>
    </location>
</feature>
<dbReference type="EMBL" id="JAIZPD010000011">
    <property type="protein sequence ID" value="KAH0960044.1"/>
    <property type="molecule type" value="Genomic_DNA"/>
</dbReference>
<dbReference type="PANTHER" id="PTHR28219">
    <property type="entry name" value="UPF0642 PROTEIN YBL028C"/>
    <property type="match status" value="1"/>
</dbReference>
<proteinExistence type="predicted"/>
<feature type="compositionally biased region" description="Basic residues" evidence="1">
    <location>
        <begin position="8"/>
        <end position="18"/>
    </location>
</feature>
<evidence type="ECO:0000313" key="3">
    <source>
        <dbReference type="EMBL" id="KAH0960044.1"/>
    </source>
</evidence>
<dbReference type="AlphaFoldDB" id="A0A9P8MTC5"/>
<dbReference type="InterPro" id="IPR019434">
    <property type="entry name" value="DUF2423"/>
</dbReference>
<protein>
    <recommendedName>
        <fullName evidence="2">DUF2423 domain-containing protein</fullName>
    </recommendedName>
</protein>
<evidence type="ECO:0000259" key="2">
    <source>
        <dbReference type="Pfam" id="PF10338"/>
    </source>
</evidence>
<dbReference type="RefSeq" id="XP_044717557.1">
    <property type="nucleotide sequence ID" value="XM_044867536.1"/>
</dbReference>
<feature type="domain" description="DUF2423" evidence="2">
    <location>
        <begin position="1"/>
        <end position="44"/>
    </location>
</feature>
<feature type="region of interest" description="Disordered" evidence="1">
    <location>
        <begin position="1"/>
        <end position="25"/>
    </location>
</feature>